<dbReference type="AlphaFoldDB" id="A0A2T3AJX8"/>
<evidence type="ECO:0000256" key="9">
    <source>
        <dbReference type="ARBA" id="ARBA00023002"/>
    </source>
</evidence>
<dbReference type="GO" id="GO:0006826">
    <property type="term" value="P:iron ion transport"/>
    <property type="evidence" value="ECO:0007669"/>
    <property type="project" value="TreeGrafter"/>
</dbReference>
<accession>A0A2T3AJX8</accession>
<evidence type="ECO:0000256" key="2">
    <source>
        <dbReference type="ARBA" id="ARBA00006278"/>
    </source>
</evidence>
<feature type="transmembrane region" description="Helical" evidence="15">
    <location>
        <begin position="143"/>
        <end position="162"/>
    </location>
</feature>
<evidence type="ECO:0000256" key="6">
    <source>
        <dbReference type="ARBA" id="ARBA00022692"/>
    </source>
</evidence>
<evidence type="ECO:0000256" key="10">
    <source>
        <dbReference type="ARBA" id="ARBA00023065"/>
    </source>
</evidence>
<feature type="domain" description="FAD-binding FR-type" evidence="16">
    <location>
        <begin position="300"/>
        <end position="411"/>
    </location>
</feature>
<keyword evidence="9" id="KW-0560">Oxidoreductase</keyword>
<reference evidence="17 18" key="1">
    <citation type="journal article" date="2018" name="Mycol. Prog.">
        <title>Coniella lustricola, a new species from submerged detritus.</title>
        <authorList>
            <person name="Raudabaugh D.B."/>
            <person name="Iturriaga T."/>
            <person name="Carver A."/>
            <person name="Mondo S."/>
            <person name="Pangilinan J."/>
            <person name="Lipzen A."/>
            <person name="He G."/>
            <person name="Amirebrahimi M."/>
            <person name="Grigoriev I.V."/>
            <person name="Miller A.N."/>
        </authorList>
    </citation>
    <scope>NUCLEOTIDE SEQUENCE [LARGE SCALE GENOMIC DNA]</scope>
    <source>
        <strain evidence="17 18">B22-T-1</strain>
    </source>
</reference>
<dbReference type="SUPFAM" id="SSF52343">
    <property type="entry name" value="Ferredoxin reductase-like, C-terminal NADP-linked domain"/>
    <property type="match status" value="1"/>
</dbReference>
<dbReference type="CDD" id="cd06186">
    <property type="entry name" value="NOX_Duox_like_FAD_NADP"/>
    <property type="match status" value="1"/>
</dbReference>
<dbReference type="SUPFAM" id="SSF63380">
    <property type="entry name" value="Riboflavin synthase domain-like"/>
    <property type="match status" value="1"/>
</dbReference>
<sequence length="653" mass="72981">MDMSSMGTSLFQDENMALARDYWYLIVGVVGLLTILRTANHIQRRIRLQRCQKLSITYPTKPSGPLSQIWATATAIGREISYPQLYVPSRFVSWLTPPSLGRLLVLFVYWAVVIYMATAGAIIKDAYFWERIGFRNAWVTVMQVPLLYLLASKSSVIGAVVGSSYERLNWLHRWVARTMFVTASLHGWHFWTEYKLAGIVEEELAMMPMIKYGLGAWGLLLWANVSTLAPLRHMCYEFFIAQHMVTWILFLYVVYVHIPAYAQYNVWFAIAALCFDRFYRSVLLIWQNIKFRPNRSGCKGGQRIGHLAQVRAVGEDIAVVTIKDVHFSWRAGQHLYLWMPQIGWSDHHPYTIASAHRLPDTCICNSIQLVVRKHKGFSRRLFNYAKKMQAAGNKSTATAFVTGPYGLPPKWDIYDTLVLISASTGASFTLPILESVLMSKSRALCTRRIDFLLAAKKGDEIDYYVQRLHEMIDRAADAGIELKVHIAVTRGAPLPVLVRRSSPTGGQGYDSVAAPISPISPISPMGPTSPTSPAPQSGADTTLKRNGSNGGKTTGMSADVEKQILLVDGKDQRRQSSASNDSHVEYLSSRPNIEQFIREPVEAAGGETSVVVCGGKSLVARTRNCIAKLSDERAVHKGTGAQGIHLHVEEYCF</sequence>
<dbReference type="Gene3D" id="2.40.30.10">
    <property type="entry name" value="Translation factors"/>
    <property type="match status" value="1"/>
</dbReference>
<dbReference type="InterPro" id="IPR039261">
    <property type="entry name" value="FNR_nucleotide-bd"/>
</dbReference>
<feature type="transmembrane region" description="Helical" evidence="15">
    <location>
        <begin position="212"/>
        <end position="231"/>
    </location>
</feature>
<evidence type="ECO:0000256" key="7">
    <source>
        <dbReference type="ARBA" id="ARBA00022982"/>
    </source>
</evidence>
<dbReference type="EMBL" id="KZ678380">
    <property type="protein sequence ID" value="PSS00899.1"/>
    <property type="molecule type" value="Genomic_DNA"/>
</dbReference>
<dbReference type="Gene3D" id="3.40.50.80">
    <property type="entry name" value="Nucleotide-binding domain of ferredoxin-NADP reductase (FNR) module"/>
    <property type="match status" value="1"/>
</dbReference>
<dbReference type="STRING" id="2025994.A0A2T3AJX8"/>
<keyword evidence="12" id="KW-0325">Glycoprotein</keyword>
<dbReference type="PROSITE" id="PS51384">
    <property type="entry name" value="FAD_FR"/>
    <property type="match status" value="1"/>
</dbReference>
<feature type="compositionally biased region" description="Low complexity" evidence="14">
    <location>
        <begin position="513"/>
        <end position="535"/>
    </location>
</feature>
<dbReference type="Pfam" id="PF01794">
    <property type="entry name" value="Ferric_reduct"/>
    <property type="match status" value="1"/>
</dbReference>
<dbReference type="Pfam" id="PF08030">
    <property type="entry name" value="NAD_binding_6"/>
    <property type="match status" value="1"/>
</dbReference>
<dbReference type="Proteomes" id="UP000241462">
    <property type="component" value="Unassembled WGS sequence"/>
</dbReference>
<name>A0A2T3AJX8_9PEZI</name>
<dbReference type="InterPro" id="IPR013121">
    <property type="entry name" value="Fe_red_NAD-bd_6"/>
</dbReference>
<evidence type="ECO:0000256" key="4">
    <source>
        <dbReference type="ARBA" id="ARBA00022448"/>
    </source>
</evidence>
<keyword evidence="4" id="KW-0813">Transport</keyword>
<dbReference type="GO" id="GO:0052851">
    <property type="term" value="F:ferric-chelate reductase (NADPH) activity"/>
    <property type="evidence" value="ECO:0007669"/>
    <property type="project" value="UniProtKB-EC"/>
</dbReference>
<dbReference type="InterPro" id="IPR017938">
    <property type="entry name" value="Riboflavin_synthase-like_b-brl"/>
</dbReference>
<feature type="region of interest" description="Disordered" evidence="14">
    <location>
        <begin position="507"/>
        <end position="559"/>
    </location>
</feature>
<comment type="catalytic activity">
    <reaction evidence="13">
        <text>2 a Fe(II)-siderophore + NADP(+) + H(+) = 2 a Fe(III)-siderophore + NADPH</text>
        <dbReference type="Rhea" id="RHEA:28795"/>
        <dbReference type="Rhea" id="RHEA-COMP:11342"/>
        <dbReference type="Rhea" id="RHEA-COMP:11344"/>
        <dbReference type="ChEBI" id="CHEBI:15378"/>
        <dbReference type="ChEBI" id="CHEBI:29033"/>
        <dbReference type="ChEBI" id="CHEBI:29034"/>
        <dbReference type="ChEBI" id="CHEBI:57783"/>
        <dbReference type="ChEBI" id="CHEBI:58349"/>
        <dbReference type="EC" id="1.16.1.9"/>
    </reaction>
</comment>
<protein>
    <recommendedName>
        <fullName evidence="3">ferric-chelate reductase (NADPH)</fullName>
        <ecNumber evidence="3">1.16.1.9</ecNumber>
    </recommendedName>
</protein>
<evidence type="ECO:0000256" key="1">
    <source>
        <dbReference type="ARBA" id="ARBA00004651"/>
    </source>
</evidence>
<evidence type="ECO:0000256" key="14">
    <source>
        <dbReference type="SAM" id="MobiDB-lite"/>
    </source>
</evidence>
<evidence type="ECO:0000256" key="11">
    <source>
        <dbReference type="ARBA" id="ARBA00023136"/>
    </source>
</evidence>
<dbReference type="SFLD" id="SFLDS00052">
    <property type="entry name" value="Ferric_Reductase_Domain"/>
    <property type="match status" value="1"/>
</dbReference>
<evidence type="ECO:0000256" key="12">
    <source>
        <dbReference type="ARBA" id="ARBA00023180"/>
    </source>
</evidence>
<evidence type="ECO:0000313" key="17">
    <source>
        <dbReference type="EMBL" id="PSS00899.1"/>
    </source>
</evidence>
<dbReference type="SFLD" id="SFLDG01168">
    <property type="entry name" value="Ferric_reductase_subgroup_(FRE"/>
    <property type="match status" value="1"/>
</dbReference>
<dbReference type="InParanoid" id="A0A2T3AJX8"/>
<evidence type="ECO:0000259" key="16">
    <source>
        <dbReference type="PROSITE" id="PS51384"/>
    </source>
</evidence>
<dbReference type="InterPro" id="IPR013130">
    <property type="entry name" value="Fe3_Rdtase_TM_dom"/>
</dbReference>
<keyword evidence="11 15" id="KW-0472">Membrane</keyword>
<dbReference type="InterPro" id="IPR013112">
    <property type="entry name" value="FAD-bd_8"/>
</dbReference>
<dbReference type="GO" id="GO:0015677">
    <property type="term" value="P:copper ion import"/>
    <property type="evidence" value="ECO:0007669"/>
    <property type="project" value="TreeGrafter"/>
</dbReference>
<dbReference type="PANTHER" id="PTHR32361:SF9">
    <property type="entry name" value="FERRIC REDUCTASE TRANSMEMBRANE COMPONENT 3-RELATED"/>
    <property type="match status" value="1"/>
</dbReference>
<dbReference type="GO" id="GO:0006879">
    <property type="term" value="P:intracellular iron ion homeostasis"/>
    <property type="evidence" value="ECO:0007669"/>
    <property type="project" value="TreeGrafter"/>
</dbReference>
<comment type="similarity">
    <text evidence="2">Belongs to the ferric reductase (FRE) family.</text>
</comment>
<feature type="transmembrane region" description="Helical" evidence="15">
    <location>
        <begin position="174"/>
        <end position="192"/>
    </location>
</feature>
<evidence type="ECO:0000256" key="15">
    <source>
        <dbReference type="SAM" id="Phobius"/>
    </source>
</evidence>
<dbReference type="EC" id="1.16.1.9" evidence="3"/>
<evidence type="ECO:0000256" key="13">
    <source>
        <dbReference type="ARBA" id="ARBA00048483"/>
    </source>
</evidence>
<feature type="transmembrane region" description="Helical" evidence="15">
    <location>
        <begin position="103"/>
        <end position="123"/>
    </location>
</feature>
<gene>
    <name evidence="17" type="ORF">BD289DRAFT_458275</name>
</gene>
<dbReference type="PANTHER" id="PTHR32361">
    <property type="entry name" value="FERRIC/CUPRIC REDUCTASE TRANSMEMBRANE COMPONENT"/>
    <property type="match status" value="1"/>
</dbReference>
<keyword evidence="7" id="KW-0249">Electron transport</keyword>
<comment type="subcellular location">
    <subcellularLocation>
        <location evidence="1">Cell membrane</location>
        <topology evidence="1">Multi-pass membrane protein</topology>
    </subcellularLocation>
</comment>
<keyword evidence="5" id="KW-1003">Cell membrane</keyword>
<dbReference type="InterPro" id="IPR017927">
    <property type="entry name" value="FAD-bd_FR_type"/>
</dbReference>
<evidence type="ECO:0000256" key="5">
    <source>
        <dbReference type="ARBA" id="ARBA00022475"/>
    </source>
</evidence>
<keyword evidence="18" id="KW-1185">Reference proteome</keyword>
<feature type="transmembrane region" description="Helical" evidence="15">
    <location>
        <begin position="22"/>
        <end position="40"/>
    </location>
</feature>
<dbReference type="GO" id="GO:0005886">
    <property type="term" value="C:plasma membrane"/>
    <property type="evidence" value="ECO:0007669"/>
    <property type="project" value="UniProtKB-SubCell"/>
</dbReference>
<organism evidence="17 18">
    <name type="scientific">Coniella lustricola</name>
    <dbReference type="NCBI Taxonomy" id="2025994"/>
    <lineage>
        <taxon>Eukaryota</taxon>
        <taxon>Fungi</taxon>
        <taxon>Dikarya</taxon>
        <taxon>Ascomycota</taxon>
        <taxon>Pezizomycotina</taxon>
        <taxon>Sordariomycetes</taxon>
        <taxon>Sordariomycetidae</taxon>
        <taxon>Diaporthales</taxon>
        <taxon>Schizoparmaceae</taxon>
        <taxon>Coniella</taxon>
    </lineage>
</organism>
<keyword evidence="6 15" id="KW-0812">Transmembrane</keyword>
<dbReference type="InterPro" id="IPR051410">
    <property type="entry name" value="Ferric/Cupric_Reductase"/>
</dbReference>
<dbReference type="Pfam" id="PF08022">
    <property type="entry name" value="FAD_binding_8"/>
    <property type="match status" value="1"/>
</dbReference>
<proteinExistence type="inferred from homology"/>
<keyword evidence="10" id="KW-0406">Ion transport</keyword>
<evidence type="ECO:0000256" key="3">
    <source>
        <dbReference type="ARBA" id="ARBA00012668"/>
    </source>
</evidence>
<dbReference type="OrthoDB" id="3944240at2759"/>
<evidence type="ECO:0000313" key="18">
    <source>
        <dbReference type="Proteomes" id="UP000241462"/>
    </source>
</evidence>
<feature type="compositionally biased region" description="Polar residues" evidence="14">
    <location>
        <begin position="538"/>
        <end position="547"/>
    </location>
</feature>
<evidence type="ECO:0000256" key="8">
    <source>
        <dbReference type="ARBA" id="ARBA00022989"/>
    </source>
</evidence>
<keyword evidence="8 15" id="KW-1133">Transmembrane helix</keyword>